<gene>
    <name evidence="2" type="ORF">F8M49_10465</name>
</gene>
<proteinExistence type="predicted"/>
<comment type="caution">
    <text evidence="2">The sequence shown here is derived from an EMBL/GenBank/DDBJ whole genome shotgun (WGS) entry which is preliminary data.</text>
</comment>
<name>A0ABU3WNX5_9NOCA</name>
<evidence type="ECO:0000313" key="2">
    <source>
        <dbReference type="EMBL" id="MDV2475693.1"/>
    </source>
</evidence>
<sequence length="65" mass="6900">MKKDSQKPSVADAGLVTPDRVSVAMAEVAEDMQAGLLVVLRERGLDGTLPGPRGGSTGRRHCVRR</sequence>
<evidence type="ECO:0000256" key="1">
    <source>
        <dbReference type="SAM" id="MobiDB-lite"/>
    </source>
</evidence>
<keyword evidence="3" id="KW-1185">Reference proteome</keyword>
<accession>A0ABU3WNX5</accession>
<dbReference type="Proteomes" id="UP001275440">
    <property type="component" value="Unassembled WGS sequence"/>
</dbReference>
<organism evidence="2 3">
    <name type="scientific">Rhodococcus zopfii</name>
    <dbReference type="NCBI Taxonomy" id="43772"/>
    <lineage>
        <taxon>Bacteria</taxon>
        <taxon>Bacillati</taxon>
        <taxon>Actinomycetota</taxon>
        <taxon>Actinomycetes</taxon>
        <taxon>Mycobacteriales</taxon>
        <taxon>Nocardiaceae</taxon>
        <taxon>Rhodococcus</taxon>
    </lineage>
</organism>
<evidence type="ECO:0000313" key="3">
    <source>
        <dbReference type="Proteomes" id="UP001275440"/>
    </source>
</evidence>
<feature type="region of interest" description="Disordered" evidence="1">
    <location>
        <begin position="45"/>
        <end position="65"/>
    </location>
</feature>
<protein>
    <recommendedName>
        <fullName evidence="4">Transposase</fullName>
    </recommendedName>
</protein>
<evidence type="ECO:0008006" key="4">
    <source>
        <dbReference type="Google" id="ProtNLM"/>
    </source>
</evidence>
<dbReference type="EMBL" id="WBMO01000001">
    <property type="protein sequence ID" value="MDV2475693.1"/>
    <property type="molecule type" value="Genomic_DNA"/>
</dbReference>
<reference evidence="2 3" key="1">
    <citation type="submission" date="2019-10" db="EMBL/GenBank/DDBJ databases">
        <title>Draft Genome Assembly of Rhodococcus zopfii DSM44189.</title>
        <authorList>
            <person name="Sutton J.M."/>
            <person name="Akob D.M."/>
            <person name="Bushman T.J."/>
        </authorList>
    </citation>
    <scope>NUCLEOTIDE SEQUENCE [LARGE SCALE GENOMIC DNA]</scope>
    <source>
        <strain evidence="2 3">DSM 44189</strain>
    </source>
</reference>